<proteinExistence type="predicted"/>
<gene>
    <name evidence="2" type="ORF">BIU88_00650</name>
</gene>
<protein>
    <recommendedName>
        <fullName evidence="1">TIR domain-containing protein</fullName>
    </recommendedName>
</protein>
<feature type="domain" description="TIR" evidence="1">
    <location>
        <begin position="98"/>
        <end position="184"/>
    </location>
</feature>
<dbReference type="KEGG" id="clz:BIU88_00650"/>
<dbReference type="EMBL" id="CP017305">
    <property type="protein sequence ID" value="AOS82788.1"/>
    <property type="molecule type" value="Genomic_DNA"/>
</dbReference>
<dbReference type="Proteomes" id="UP000095185">
    <property type="component" value="Chromosome"/>
</dbReference>
<evidence type="ECO:0000259" key="1">
    <source>
        <dbReference type="Pfam" id="PF13676"/>
    </source>
</evidence>
<evidence type="ECO:0000313" key="2">
    <source>
        <dbReference type="EMBL" id="AOS82788.1"/>
    </source>
</evidence>
<dbReference type="RefSeq" id="WP_069808520.1">
    <property type="nucleotide sequence ID" value="NZ_CP017305.1"/>
</dbReference>
<sequence length="289" mass="32033">MRPIERLNLIDRIGRELQARMSYSDIDIFLKGFGIDTTKTTSSTNSKWIYVKELLGDAVDAVVLRIADELEIAHGHTVVGGIVQEESRFWMPGYFRLFISHLSEHKLKATALKEALRKYAVSCFVAHEDINPTLEWQGEIEKALASMDALAAILMQGFHDSKWTDQEVGFALGRGVLVVPLRNGLDPYGFIGKVQGVPCQGRTVAQVAASIFHALASNRLTKNKLATALVDQIVASPVVESGLQLFGSLKQIETLAQIHLERLRDNIGTNQILTSDASFVKELNLFRVC</sequence>
<dbReference type="Pfam" id="PF13676">
    <property type="entry name" value="TIR_2"/>
    <property type="match status" value="1"/>
</dbReference>
<keyword evidence="3" id="KW-1185">Reference proteome</keyword>
<evidence type="ECO:0000313" key="3">
    <source>
        <dbReference type="Proteomes" id="UP000095185"/>
    </source>
</evidence>
<dbReference type="InterPro" id="IPR035897">
    <property type="entry name" value="Toll_tir_struct_dom_sf"/>
</dbReference>
<accession>A0A1D8D4L0</accession>
<dbReference type="Gene3D" id="3.40.50.10140">
    <property type="entry name" value="Toll/interleukin-1 receptor homology (TIR) domain"/>
    <property type="match status" value="1"/>
</dbReference>
<dbReference type="SUPFAM" id="SSF52200">
    <property type="entry name" value="Toll/Interleukin receptor TIR domain"/>
    <property type="match status" value="1"/>
</dbReference>
<name>A0A1D8D4L0_CHLLM</name>
<dbReference type="GO" id="GO:0007165">
    <property type="term" value="P:signal transduction"/>
    <property type="evidence" value="ECO:0007669"/>
    <property type="project" value="InterPro"/>
</dbReference>
<dbReference type="InterPro" id="IPR000157">
    <property type="entry name" value="TIR_dom"/>
</dbReference>
<reference evidence="2" key="1">
    <citation type="submission" date="2016-09" db="EMBL/GenBank/DDBJ databases">
        <title>Genome sequence of Chlorobaculum limnaeum.</title>
        <authorList>
            <person name="Liu Z."/>
            <person name="Tank M."/>
            <person name="Bryant D.A."/>
        </authorList>
    </citation>
    <scope>NUCLEOTIDE SEQUENCE [LARGE SCALE GENOMIC DNA]</scope>
    <source>
        <strain evidence="2">DSM 1677</strain>
    </source>
</reference>
<organism evidence="2 3">
    <name type="scientific">Chlorobaculum limnaeum</name>
    <dbReference type="NCBI Taxonomy" id="274537"/>
    <lineage>
        <taxon>Bacteria</taxon>
        <taxon>Pseudomonadati</taxon>
        <taxon>Chlorobiota</taxon>
        <taxon>Chlorobiia</taxon>
        <taxon>Chlorobiales</taxon>
        <taxon>Chlorobiaceae</taxon>
        <taxon>Chlorobaculum</taxon>
    </lineage>
</organism>
<dbReference type="AlphaFoldDB" id="A0A1D8D4L0"/>